<dbReference type="EC" id="1.1.1.169" evidence="3 10"/>
<dbReference type="Gene3D" id="1.10.1040.10">
    <property type="entry name" value="N-(1-d-carboxylethyl)-l-norvaline Dehydrogenase, domain 2"/>
    <property type="match status" value="1"/>
</dbReference>
<dbReference type="InterPro" id="IPR003710">
    <property type="entry name" value="ApbA"/>
</dbReference>
<dbReference type="InterPro" id="IPR051402">
    <property type="entry name" value="KPR-Related"/>
</dbReference>
<dbReference type="GO" id="GO:0008677">
    <property type="term" value="F:2-dehydropantoate 2-reductase activity"/>
    <property type="evidence" value="ECO:0007669"/>
    <property type="project" value="UniProtKB-EC"/>
</dbReference>
<evidence type="ECO:0000313" key="13">
    <source>
        <dbReference type="EMBL" id="MBL6454549.1"/>
    </source>
</evidence>
<dbReference type="InterPro" id="IPR013328">
    <property type="entry name" value="6PGD_dom2"/>
</dbReference>
<name>A0ABS1V1L0_9PROT</name>
<dbReference type="InterPro" id="IPR013332">
    <property type="entry name" value="KPR_N"/>
</dbReference>
<dbReference type="PANTHER" id="PTHR21708">
    <property type="entry name" value="PROBABLE 2-DEHYDROPANTOATE 2-REDUCTASE"/>
    <property type="match status" value="1"/>
</dbReference>
<keyword evidence="5 10" id="KW-0566">Pantothenate biosynthesis</keyword>
<dbReference type="Gene3D" id="3.40.50.720">
    <property type="entry name" value="NAD(P)-binding Rossmann-like Domain"/>
    <property type="match status" value="1"/>
</dbReference>
<evidence type="ECO:0000256" key="9">
    <source>
        <dbReference type="ARBA" id="ARBA00048793"/>
    </source>
</evidence>
<evidence type="ECO:0000256" key="4">
    <source>
        <dbReference type="ARBA" id="ARBA00019465"/>
    </source>
</evidence>
<protein>
    <recommendedName>
        <fullName evidence="4 10">2-dehydropantoate 2-reductase</fullName>
        <ecNumber evidence="3 10">1.1.1.169</ecNumber>
    </recommendedName>
    <alternativeName>
        <fullName evidence="8 10">Ketopantoate reductase</fullName>
    </alternativeName>
</protein>
<evidence type="ECO:0000256" key="1">
    <source>
        <dbReference type="ARBA" id="ARBA00004994"/>
    </source>
</evidence>
<keyword evidence="14" id="KW-1185">Reference proteome</keyword>
<dbReference type="Proteomes" id="UP000606490">
    <property type="component" value="Unassembled WGS sequence"/>
</dbReference>
<accession>A0ABS1V1L0</accession>
<dbReference type="NCBIfam" id="NF005094">
    <property type="entry name" value="PRK06522.2-5"/>
    <property type="match status" value="1"/>
</dbReference>
<comment type="catalytic activity">
    <reaction evidence="9 10">
        <text>(R)-pantoate + NADP(+) = 2-dehydropantoate + NADPH + H(+)</text>
        <dbReference type="Rhea" id="RHEA:16233"/>
        <dbReference type="ChEBI" id="CHEBI:11561"/>
        <dbReference type="ChEBI" id="CHEBI:15378"/>
        <dbReference type="ChEBI" id="CHEBI:15980"/>
        <dbReference type="ChEBI" id="CHEBI:57783"/>
        <dbReference type="ChEBI" id="CHEBI:58349"/>
        <dbReference type="EC" id="1.1.1.169"/>
    </reaction>
</comment>
<evidence type="ECO:0000259" key="12">
    <source>
        <dbReference type="Pfam" id="PF08546"/>
    </source>
</evidence>
<comment type="caution">
    <text evidence="13">The sequence shown here is derived from an EMBL/GenBank/DDBJ whole genome shotgun (WGS) entry which is preliminary data.</text>
</comment>
<evidence type="ECO:0000256" key="8">
    <source>
        <dbReference type="ARBA" id="ARBA00032024"/>
    </source>
</evidence>
<dbReference type="SUPFAM" id="SSF48179">
    <property type="entry name" value="6-phosphogluconate dehydrogenase C-terminal domain-like"/>
    <property type="match status" value="1"/>
</dbReference>
<evidence type="ECO:0000259" key="11">
    <source>
        <dbReference type="Pfam" id="PF02558"/>
    </source>
</evidence>
<dbReference type="NCBIfam" id="TIGR00745">
    <property type="entry name" value="apbA_panE"/>
    <property type="match status" value="1"/>
</dbReference>
<dbReference type="InterPro" id="IPR008927">
    <property type="entry name" value="6-PGluconate_DH-like_C_sf"/>
</dbReference>
<feature type="domain" description="Ketopantoate reductase C-terminal" evidence="12">
    <location>
        <begin position="179"/>
        <end position="292"/>
    </location>
</feature>
<sequence>MRILVVGAGALGGYFGGRLLEAGRDVTFLVRPRRAEQISQHGLRIDSLHGNADLHPRMVLTGEVSSPYDLVLLAVKAYSLSAAMDDLAPAVGPETAILPVINGMRHLDALIKRFGAEHILGGLAQIAATLGPEGQVVHRMGPLHNLVYGELRGGTSGRVREIASAFEGVKFDSRASEQITQEMWEKWVGLATLAGMTSLMRGSVGDIFAAPDGRRTTLAVLDECRSTATAAGYEPRPTFVEFALSMLKEGSPMTASMLRDIERGGPTEGEHVLGDMVERAESLGVPTPLLRLARCHVAAYEARRTREQAGR</sequence>
<feature type="domain" description="Ketopantoate reductase N-terminal" evidence="11">
    <location>
        <begin position="3"/>
        <end position="151"/>
    </location>
</feature>
<comment type="similarity">
    <text evidence="2 10">Belongs to the ketopantoate reductase family.</text>
</comment>
<dbReference type="InterPro" id="IPR036291">
    <property type="entry name" value="NAD(P)-bd_dom_sf"/>
</dbReference>
<dbReference type="SUPFAM" id="SSF51735">
    <property type="entry name" value="NAD(P)-binding Rossmann-fold domains"/>
    <property type="match status" value="1"/>
</dbReference>
<gene>
    <name evidence="13" type="primary">panE</name>
    <name evidence="13" type="ORF">JMJ55_04380</name>
</gene>
<comment type="function">
    <text evidence="10">Catalyzes the NADPH-dependent reduction of ketopantoate into pantoic acid.</text>
</comment>
<proteinExistence type="inferred from homology"/>
<keyword evidence="6 10" id="KW-0521">NADP</keyword>
<dbReference type="PANTHER" id="PTHR21708:SF26">
    <property type="entry name" value="2-DEHYDROPANTOATE 2-REDUCTASE"/>
    <property type="match status" value="1"/>
</dbReference>
<dbReference type="InterPro" id="IPR013752">
    <property type="entry name" value="KPA_reductase"/>
</dbReference>
<dbReference type="Pfam" id="PF02558">
    <property type="entry name" value="ApbA"/>
    <property type="match status" value="1"/>
</dbReference>
<organism evidence="13 14">
    <name type="scientific">Belnapia mucosa</name>
    <dbReference type="NCBI Taxonomy" id="2804532"/>
    <lineage>
        <taxon>Bacteria</taxon>
        <taxon>Pseudomonadati</taxon>
        <taxon>Pseudomonadota</taxon>
        <taxon>Alphaproteobacteria</taxon>
        <taxon>Acetobacterales</taxon>
        <taxon>Roseomonadaceae</taxon>
        <taxon>Belnapia</taxon>
    </lineage>
</organism>
<evidence type="ECO:0000256" key="10">
    <source>
        <dbReference type="RuleBase" id="RU362068"/>
    </source>
</evidence>
<reference evidence="13 14" key="1">
    <citation type="submission" date="2021-01" db="EMBL/GenBank/DDBJ databases">
        <title>Belnapia mucosa sp. nov. and Belnapia arida sp. nov., isolated from the Tabernas Desert (Almeria, Spain).</title>
        <authorList>
            <person name="Molina-Menor E."/>
            <person name="Vidal-Verdu A."/>
            <person name="Calonge A."/>
            <person name="Satari L."/>
            <person name="Pereto Magraner J."/>
            <person name="Porcar Miralles M."/>
        </authorList>
    </citation>
    <scope>NUCLEOTIDE SEQUENCE [LARGE SCALE GENOMIC DNA]</scope>
    <source>
        <strain evidence="13 14">T6</strain>
    </source>
</reference>
<evidence type="ECO:0000256" key="3">
    <source>
        <dbReference type="ARBA" id="ARBA00013014"/>
    </source>
</evidence>
<dbReference type="RefSeq" id="WP_202824242.1">
    <property type="nucleotide sequence ID" value="NZ_JAEUXJ010000001.1"/>
</dbReference>
<keyword evidence="7 10" id="KW-0560">Oxidoreductase</keyword>
<evidence type="ECO:0000256" key="6">
    <source>
        <dbReference type="ARBA" id="ARBA00022857"/>
    </source>
</evidence>
<dbReference type="Pfam" id="PF08546">
    <property type="entry name" value="ApbA_C"/>
    <property type="match status" value="1"/>
</dbReference>
<evidence type="ECO:0000256" key="5">
    <source>
        <dbReference type="ARBA" id="ARBA00022655"/>
    </source>
</evidence>
<dbReference type="EMBL" id="JAEUXJ010000001">
    <property type="protein sequence ID" value="MBL6454549.1"/>
    <property type="molecule type" value="Genomic_DNA"/>
</dbReference>
<evidence type="ECO:0000256" key="7">
    <source>
        <dbReference type="ARBA" id="ARBA00023002"/>
    </source>
</evidence>
<evidence type="ECO:0000256" key="2">
    <source>
        <dbReference type="ARBA" id="ARBA00007870"/>
    </source>
</evidence>
<comment type="pathway">
    <text evidence="1 10">Cofactor biosynthesis; (R)-pantothenate biosynthesis; (R)-pantoate from 3-methyl-2-oxobutanoate: step 2/2.</text>
</comment>
<evidence type="ECO:0000313" key="14">
    <source>
        <dbReference type="Proteomes" id="UP000606490"/>
    </source>
</evidence>